<dbReference type="Proteomes" id="UP000231553">
    <property type="component" value="Unassembled WGS sequence"/>
</dbReference>
<evidence type="ECO:0000313" key="2">
    <source>
        <dbReference type="Proteomes" id="UP000231553"/>
    </source>
</evidence>
<comment type="caution">
    <text evidence="1">The sequence shown here is derived from an EMBL/GenBank/DDBJ whole genome shotgun (WGS) entry which is preliminary data.</text>
</comment>
<protein>
    <submittedName>
        <fullName evidence="1">Uncharacterized protein</fullName>
    </submittedName>
</protein>
<accession>A0A2M8J725</accession>
<gene>
    <name evidence="1" type="ORF">CVM52_00145</name>
</gene>
<proteinExistence type="predicted"/>
<organism evidence="1 2">
    <name type="scientific">Pseudooceanicola lipolyticus</name>
    <dbReference type="NCBI Taxonomy" id="2029104"/>
    <lineage>
        <taxon>Bacteria</taxon>
        <taxon>Pseudomonadati</taxon>
        <taxon>Pseudomonadota</taxon>
        <taxon>Alphaproteobacteria</taxon>
        <taxon>Rhodobacterales</taxon>
        <taxon>Paracoccaceae</taxon>
        <taxon>Pseudooceanicola</taxon>
    </lineage>
</organism>
<dbReference type="EMBL" id="PGTB01000001">
    <property type="protein sequence ID" value="PJE38575.1"/>
    <property type="molecule type" value="Genomic_DNA"/>
</dbReference>
<reference evidence="1 2" key="1">
    <citation type="journal article" date="2018" name="Int. J. Syst. Evol. Microbiol.">
        <title>Pseudooceanicola lipolyticus sp. nov., a marine alphaproteobacterium, reclassification of Oceanicola flagellatus as Pseudooceanicola flagellatus comb. nov. and emended description of the genus Pseudooceanicola.</title>
        <authorList>
            <person name="Huang M.-M."/>
            <person name="Guo L.-L."/>
            <person name="Wu Y.-H."/>
            <person name="Lai Q.-L."/>
            <person name="Shao Z.-Z."/>
            <person name="Wang C.-S."/>
            <person name="Wu M."/>
            <person name="Xu X.-W."/>
        </authorList>
    </citation>
    <scope>NUCLEOTIDE SEQUENCE [LARGE SCALE GENOMIC DNA]</scope>
    <source>
        <strain evidence="1 2">157</strain>
    </source>
</reference>
<sequence length="94" mass="10342">MMFRHTPVIRGRTAWPFGGTTMIFTQLVLSGAIAAVTVPAPAESRSGWNNRLEDYPFSLVPARVAAEVVETSECRIAPMLTTHMPALSMTFPYD</sequence>
<name>A0A2M8J725_9RHOB</name>
<dbReference type="AlphaFoldDB" id="A0A2M8J725"/>
<evidence type="ECO:0000313" key="1">
    <source>
        <dbReference type="EMBL" id="PJE38575.1"/>
    </source>
</evidence>
<keyword evidence="2" id="KW-1185">Reference proteome</keyword>